<keyword evidence="3" id="KW-1185">Reference proteome</keyword>
<gene>
    <name evidence="2" type="ORF">ACFL6M_06570</name>
</gene>
<keyword evidence="2" id="KW-0675">Receptor</keyword>
<evidence type="ECO:0000259" key="1">
    <source>
        <dbReference type="PROSITE" id="PS50104"/>
    </source>
</evidence>
<evidence type="ECO:0000313" key="3">
    <source>
        <dbReference type="Proteomes" id="UP001593833"/>
    </source>
</evidence>
<sequence length="331" mass="36999">MYFGLCIYDTLGPDGRLESINIFPAQSTPSLVVDHLRDVGPKLDSDVDLGPLRFYTRDEGLRVRTSNSLLMPPRFERDGNSIKFSIEHLHIPLPRTHAGYYILLLPSGFGGQIRTSPDYGETIWLEDTQQLFINLTATPDHNYIEVSGILRDGKQPESEIATSTFAELFGRSLPGIYYSPVDNLIRALQHNFDQSIPSAFVCHSSNDKEDARRLAVNLATRGIRPWIDEAEIKIGDSLIEKLQEGIDASTCLLPLLSESSVNSRWCREELRMALAQQITGAGKRVLPIKLGDCDIPGFLRDKAYLDLSEYAGYDDKIDRLASEIRELANAG</sequence>
<dbReference type="EMBL" id="JBHPKH010000102">
    <property type="protein sequence ID" value="MFC1573246.1"/>
    <property type="molecule type" value="Genomic_DNA"/>
</dbReference>
<dbReference type="Gene3D" id="3.40.50.10140">
    <property type="entry name" value="Toll/interleukin-1 receptor homology (TIR) domain"/>
    <property type="match status" value="1"/>
</dbReference>
<dbReference type="Proteomes" id="UP001593833">
    <property type="component" value="Unassembled WGS sequence"/>
</dbReference>
<dbReference type="Pfam" id="PF13676">
    <property type="entry name" value="TIR_2"/>
    <property type="match status" value="1"/>
</dbReference>
<accession>A0ABV6YLN5</accession>
<dbReference type="PROSITE" id="PS50104">
    <property type="entry name" value="TIR"/>
    <property type="match status" value="1"/>
</dbReference>
<evidence type="ECO:0000313" key="2">
    <source>
        <dbReference type="EMBL" id="MFC1573246.1"/>
    </source>
</evidence>
<reference evidence="2 3" key="1">
    <citation type="submission" date="2024-09" db="EMBL/GenBank/DDBJ databases">
        <authorList>
            <person name="D'Angelo T."/>
        </authorList>
    </citation>
    <scope>NUCLEOTIDE SEQUENCE [LARGE SCALE GENOMIC DNA]</scope>
    <source>
        <strain evidence="2">SAG AM-320-E07</strain>
    </source>
</reference>
<name>A0ABV6YLN5_UNCEI</name>
<proteinExistence type="predicted"/>
<comment type="caution">
    <text evidence="2">The sequence shown here is derived from an EMBL/GenBank/DDBJ whole genome shotgun (WGS) entry which is preliminary data.</text>
</comment>
<dbReference type="SUPFAM" id="SSF52200">
    <property type="entry name" value="Toll/Interleukin receptor TIR domain"/>
    <property type="match status" value="1"/>
</dbReference>
<organism evidence="2 3">
    <name type="scientific">Eiseniibacteriota bacterium</name>
    <dbReference type="NCBI Taxonomy" id="2212470"/>
    <lineage>
        <taxon>Bacteria</taxon>
        <taxon>Candidatus Eiseniibacteriota</taxon>
    </lineage>
</organism>
<dbReference type="SMART" id="SM00255">
    <property type="entry name" value="TIR"/>
    <property type="match status" value="1"/>
</dbReference>
<feature type="domain" description="TIR" evidence="1">
    <location>
        <begin position="195"/>
        <end position="328"/>
    </location>
</feature>
<dbReference type="InterPro" id="IPR000157">
    <property type="entry name" value="TIR_dom"/>
</dbReference>
<protein>
    <submittedName>
        <fullName evidence="2">Toll/interleukin-1 receptor domain-containing protein</fullName>
    </submittedName>
</protein>
<dbReference type="InterPro" id="IPR035897">
    <property type="entry name" value="Toll_tir_struct_dom_sf"/>
</dbReference>